<dbReference type="Proteomes" id="UP001165289">
    <property type="component" value="Unassembled WGS sequence"/>
</dbReference>
<gene>
    <name evidence="1" type="ORF">LOD99_12431</name>
</gene>
<dbReference type="PANTHER" id="PTHR46114">
    <property type="entry name" value="APPLE DOMAIN-CONTAINING PROTEIN"/>
    <property type="match status" value="1"/>
</dbReference>
<dbReference type="AlphaFoldDB" id="A0AAV7JG33"/>
<sequence length="124" mass="14635">MNDTESGAWSTFVLVTQNFLSNYKAENYAELVGNMLSKFNNLGCKMSIKVHYLHNHLDHFSENFGDLSEEQGERIHQDSRVMQERYQGRWDIHMMGDYSWSLQRDCPGKSHSRVSRKRRFLDVD</sequence>
<keyword evidence="2" id="KW-1185">Reference proteome</keyword>
<name>A0AAV7JG33_9METZ</name>
<evidence type="ECO:0000313" key="2">
    <source>
        <dbReference type="Proteomes" id="UP001165289"/>
    </source>
</evidence>
<comment type="caution">
    <text evidence="1">The sequence shown here is derived from an EMBL/GenBank/DDBJ whole genome shotgun (WGS) entry which is preliminary data.</text>
</comment>
<reference evidence="1 2" key="1">
    <citation type="journal article" date="2023" name="BMC Biol.">
        <title>The compact genome of the sponge Oopsacas minuta (Hexactinellida) is lacking key metazoan core genes.</title>
        <authorList>
            <person name="Santini S."/>
            <person name="Schenkelaars Q."/>
            <person name="Jourda C."/>
            <person name="Duchesne M."/>
            <person name="Belahbib H."/>
            <person name="Rocher C."/>
            <person name="Selva M."/>
            <person name="Riesgo A."/>
            <person name="Vervoort M."/>
            <person name="Leys S.P."/>
            <person name="Kodjabachian L."/>
            <person name="Le Bivic A."/>
            <person name="Borchiellini C."/>
            <person name="Claverie J.M."/>
            <person name="Renard E."/>
        </authorList>
    </citation>
    <scope>NUCLEOTIDE SEQUENCE [LARGE SCALE GENOMIC DNA]</scope>
    <source>
        <strain evidence="1">SPO-2</strain>
    </source>
</reference>
<proteinExistence type="predicted"/>
<dbReference type="PANTHER" id="PTHR46114:SF1">
    <property type="entry name" value="ZAD DOMAIN-CONTAINING PROTEIN"/>
    <property type="match status" value="1"/>
</dbReference>
<protein>
    <submittedName>
        <fullName evidence="1">Uncharacterized protein</fullName>
    </submittedName>
</protein>
<accession>A0AAV7JG33</accession>
<evidence type="ECO:0000313" key="1">
    <source>
        <dbReference type="EMBL" id="KAI6647435.1"/>
    </source>
</evidence>
<dbReference type="EMBL" id="JAKMXF010000343">
    <property type="protein sequence ID" value="KAI6647435.1"/>
    <property type="molecule type" value="Genomic_DNA"/>
</dbReference>
<organism evidence="1 2">
    <name type="scientific">Oopsacas minuta</name>
    <dbReference type="NCBI Taxonomy" id="111878"/>
    <lineage>
        <taxon>Eukaryota</taxon>
        <taxon>Metazoa</taxon>
        <taxon>Porifera</taxon>
        <taxon>Hexactinellida</taxon>
        <taxon>Hexasterophora</taxon>
        <taxon>Lyssacinosida</taxon>
        <taxon>Leucopsacidae</taxon>
        <taxon>Oopsacas</taxon>
    </lineage>
</organism>